<reference evidence="2" key="1">
    <citation type="submission" date="2019-08" db="EMBL/GenBank/DDBJ databases">
        <title>The genome of the North American firefly Photinus pyralis.</title>
        <authorList>
            <consortium name="Photinus pyralis genome working group"/>
            <person name="Fallon T.R."/>
            <person name="Sander Lower S.E."/>
            <person name="Weng J.-K."/>
        </authorList>
    </citation>
    <scope>NUCLEOTIDE SEQUENCE</scope>
    <source>
        <strain evidence="2">TRF0915ILg1</strain>
        <tissue evidence="2">Whole body</tissue>
    </source>
</reference>
<organism evidence="2 3">
    <name type="scientific">Ignelater luminosus</name>
    <name type="common">Cucubano</name>
    <name type="synonym">Pyrophorus luminosus</name>
    <dbReference type="NCBI Taxonomy" id="2038154"/>
    <lineage>
        <taxon>Eukaryota</taxon>
        <taxon>Metazoa</taxon>
        <taxon>Ecdysozoa</taxon>
        <taxon>Arthropoda</taxon>
        <taxon>Hexapoda</taxon>
        <taxon>Insecta</taxon>
        <taxon>Pterygota</taxon>
        <taxon>Neoptera</taxon>
        <taxon>Endopterygota</taxon>
        <taxon>Coleoptera</taxon>
        <taxon>Polyphaga</taxon>
        <taxon>Elateriformia</taxon>
        <taxon>Elateroidea</taxon>
        <taxon>Elateridae</taxon>
        <taxon>Agrypninae</taxon>
        <taxon>Pyrophorini</taxon>
        <taxon>Ignelater</taxon>
    </lineage>
</organism>
<sequence>MPTTGHDDEQAEETYDYINELIKHVRGDENLIILGDWNAVVGELPKDKITGKYGLGKRNKRGNRLIELCAKHKPVAANTLFQYHVRRRYTWTMSASRGRYQIDYILTKQNLKIKLKIVKATQEQILSATTIWL</sequence>
<evidence type="ECO:0000259" key="1">
    <source>
        <dbReference type="Pfam" id="PF03372"/>
    </source>
</evidence>
<gene>
    <name evidence="2" type="ORF">ILUMI_01577</name>
</gene>
<name>A0A8K0DJR2_IGNLU</name>
<dbReference type="AlphaFoldDB" id="A0A8K0DJR2"/>
<dbReference type="InterPro" id="IPR027124">
    <property type="entry name" value="Swc5/CFDP1/2"/>
</dbReference>
<dbReference type="SUPFAM" id="SSF56219">
    <property type="entry name" value="DNase I-like"/>
    <property type="match status" value="1"/>
</dbReference>
<dbReference type="InterPro" id="IPR036691">
    <property type="entry name" value="Endo/exonu/phosph_ase_sf"/>
</dbReference>
<feature type="domain" description="Endonuclease/exonuclease/phosphatase" evidence="1">
    <location>
        <begin position="11"/>
        <end position="112"/>
    </location>
</feature>
<dbReference type="EMBL" id="VTPC01000729">
    <property type="protein sequence ID" value="KAF2904596.1"/>
    <property type="molecule type" value="Genomic_DNA"/>
</dbReference>
<dbReference type="Pfam" id="PF03372">
    <property type="entry name" value="Exo_endo_phos"/>
    <property type="match status" value="1"/>
</dbReference>
<evidence type="ECO:0000313" key="3">
    <source>
        <dbReference type="Proteomes" id="UP000801492"/>
    </source>
</evidence>
<keyword evidence="3" id="KW-1185">Reference proteome</keyword>
<dbReference type="Proteomes" id="UP000801492">
    <property type="component" value="Unassembled WGS sequence"/>
</dbReference>
<dbReference type="PANTHER" id="PTHR23227">
    <property type="entry name" value="BUCENTAUR RELATED"/>
    <property type="match status" value="1"/>
</dbReference>
<protein>
    <recommendedName>
        <fullName evidence="1">Endonuclease/exonuclease/phosphatase domain-containing protein</fullName>
    </recommendedName>
</protein>
<proteinExistence type="predicted"/>
<dbReference type="GO" id="GO:0003824">
    <property type="term" value="F:catalytic activity"/>
    <property type="evidence" value="ECO:0007669"/>
    <property type="project" value="InterPro"/>
</dbReference>
<accession>A0A8K0DJR2</accession>
<dbReference type="InterPro" id="IPR005135">
    <property type="entry name" value="Endo/exonuclease/phosphatase"/>
</dbReference>
<dbReference type="OrthoDB" id="6772382at2759"/>
<comment type="caution">
    <text evidence="2">The sequence shown here is derived from an EMBL/GenBank/DDBJ whole genome shotgun (WGS) entry which is preliminary data.</text>
</comment>
<dbReference type="Gene3D" id="3.60.10.10">
    <property type="entry name" value="Endonuclease/exonuclease/phosphatase"/>
    <property type="match status" value="1"/>
</dbReference>
<dbReference type="PANTHER" id="PTHR23227:SF85">
    <property type="entry name" value="CRANIOFACIAL DEVELOPMENT PROTEIN 2"/>
    <property type="match status" value="1"/>
</dbReference>
<evidence type="ECO:0000313" key="2">
    <source>
        <dbReference type="EMBL" id="KAF2904596.1"/>
    </source>
</evidence>